<dbReference type="Proteomes" id="UP001239111">
    <property type="component" value="Chromosome 1"/>
</dbReference>
<accession>A0ACC2PW66</accession>
<sequence>MAELATLLHQEIPEGRNNLADSHTNLERVADYCEANYFQAENKRIALEETKNYTTQSLASVAYQINTLAYNFLQLLDLQSSQLLEMESQMNHISQTVMIHKEKVARREIGVLTANKMTSRQYKIIAPANPEKPIKYVRRNIDYTVFDEIGHGVRSRDNANIQQRGGSQSSTQSLEASSTGSGLASAMVGPAPTTKPPTPPQAGRTGTLSKGSKEYRTPPAVAPPQVPSHYAPNYPLGHPRRERGPGYSTLPLQSHTSQHSINNNTNTLGHTTSPPQVGTVHPLQNNFQGQSASNQTINSPPIGFTYGQEHHGAMPPPPMGSSDRDMLDNRQGTLPHRYSQSMSRKSDGNKWSTSDRFERVGPDKYGANSPPLPPPPPPDQDELSHFGRLASHSGTIRPIVPEEEDLPGWVPKNYIEKVVAIYDYYADKEDELSFQESSVIYVLKKNDDGWWEGVMDGITGLFPGNYVEHCV</sequence>
<organism evidence="1 2">
    <name type="scientific">Eretmocerus hayati</name>
    <dbReference type="NCBI Taxonomy" id="131215"/>
    <lineage>
        <taxon>Eukaryota</taxon>
        <taxon>Metazoa</taxon>
        <taxon>Ecdysozoa</taxon>
        <taxon>Arthropoda</taxon>
        <taxon>Hexapoda</taxon>
        <taxon>Insecta</taxon>
        <taxon>Pterygota</taxon>
        <taxon>Neoptera</taxon>
        <taxon>Endopterygota</taxon>
        <taxon>Hymenoptera</taxon>
        <taxon>Apocrita</taxon>
        <taxon>Proctotrupomorpha</taxon>
        <taxon>Chalcidoidea</taxon>
        <taxon>Aphelinidae</taxon>
        <taxon>Aphelininae</taxon>
        <taxon>Eretmocerus</taxon>
    </lineage>
</organism>
<name>A0ACC2PW66_9HYME</name>
<evidence type="ECO:0000313" key="1">
    <source>
        <dbReference type="EMBL" id="KAJ8687178.1"/>
    </source>
</evidence>
<protein>
    <submittedName>
        <fullName evidence="1">Uncharacterized protein</fullName>
    </submittedName>
</protein>
<dbReference type="EMBL" id="CM056741">
    <property type="protein sequence ID" value="KAJ8687178.1"/>
    <property type="molecule type" value="Genomic_DNA"/>
</dbReference>
<reference evidence="1" key="1">
    <citation type="submission" date="2023-04" db="EMBL/GenBank/DDBJ databases">
        <title>A chromosome-level genome assembly of the parasitoid wasp Eretmocerus hayati.</title>
        <authorList>
            <person name="Zhong Y."/>
            <person name="Liu S."/>
            <person name="Liu Y."/>
        </authorList>
    </citation>
    <scope>NUCLEOTIDE SEQUENCE</scope>
    <source>
        <strain evidence="1">ZJU_SS_LIU_2023</strain>
    </source>
</reference>
<proteinExistence type="predicted"/>
<comment type="caution">
    <text evidence="1">The sequence shown here is derived from an EMBL/GenBank/DDBJ whole genome shotgun (WGS) entry which is preliminary data.</text>
</comment>
<keyword evidence="2" id="KW-1185">Reference proteome</keyword>
<gene>
    <name evidence="1" type="ORF">QAD02_022972</name>
</gene>
<evidence type="ECO:0000313" key="2">
    <source>
        <dbReference type="Proteomes" id="UP001239111"/>
    </source>
</evidence>